<proteinExistence type="predicted"/>
<reference evidence="2" key="1">
    <citation type="submission" date="2023-10" db="EMBL/GenBank/DDBJ databases">
        <title>Genome assemblies of two species of porcelain crab, Petrolisthes cinctipes and Petrolisthes manimaculis (Anomura: Porcellanidae).</title>
        <authorList>
            <person name="Angst P."/>
        </authorList>
    </citation>
    <scope>NUCLEOTIDE SEQUENCE</scope>
    <source>
        <strain evidence="2">PB745_01</strain>
        <tissue evidence="2">Gill</tissue>
    </source>
</reference>
<feature type="region of interest" description="Disordered" evidence="1">
    <location>
        <begin position="50"/>
        <end position="98"/>
    </location>
</feature>
<sequence length="137" mass="15727">MSSSDDDRDTFANHDSDTIVKGMVTDTSVEENYPMDDDVGFTKVIKKRVRRVATTEGRSSDEEDENIGKRPETRRAEGMARHEERIMETQSKEGRSQDTELIFQYLRELGKKLESLEKKVNDMAHRNVVSDRNDEAG</sequence>
<organism evidence="2 3">
    <name type="scientific">Petrolisthes cinctipes</name>
    <name type="common">Flat porcelain crab</name>
    <dbReference type="NCBI Taxonomy" id="88211"/>
    <lineage>
        <taxon>Eukaryota</taxon>
        <taxon>Metazoa</taxon>
        <taxon>Ecdysozoa</taxon>
        <taxon>Arthropoda</taxon>
        <taxon>Crustacea</taxon>
        <taxon>Multicrustacea</taxon>
        <taxon>Malacostraca</taxon>
        <taxon>Eumalacostraca</taxon>
        <taxon>Eucarida</taxon>
        <taxon>Decapoda</taxon>
        <taxon>Pleocyemata</taxon>
        <taxon>Anomura</taxon>
        <taxon>Galatheoidea</taxon>
        <taxon>Porcellanidae</taxon>
        <taxon>Petrolisthes</taxon>
    </lineage>
</organism>
<dbReference type="Proteomes" id="UP001286313">
    <property type="component" value="Unassembled WGS sequence"/>
</dbReference>
<keyword evidence="3" id="KW-1185">Reference proteome</keyword>
<feature type="compositionally biased region" description="Basic and acidic residues" evidence="1">
    <location>
        <begin position="66"/>
        <end position="98"/>
    </location>
</feature>
<evidence type="ECO:0000313" key="3">
    <source>
        <dbReference type="Proteomes" id="UP001286313"/>
    </source>
</evidence>
<accession>A0AAE1L1U1</accession>
<gene>
    <name evidence="2" type="ORF">Pcinc_003681</name>
</gene>
<evidence type="ECO:0000313" key="2">
    <source>
        <dbReference type="EMBL" id="KAK3892448.1"/>
    </source>
</evidence>
<evidence type="ECO:0000256" key="1">
    <source>
        <dbReference type="SAM" id="MobiDB-lite"/>
    </source>
</evidence>
<dbReference type="EMBL" id="JAWQEG010000259">
    <property type="protein sequence ID" value="KAK3892448.1"/>
    <property type="molecule type" value="Genomic_DNA"/>
</dbReference>
<protein>
    <submittedName>
        <fullName evidence="2">Uncharacterized protein</fullName>
    </submittedName>
</protein>
<comment type="caution">
    <text evidence="2">The sequence shown here is derived from an EMBL/GenBank/DDBJ whole genome shotgun (WGS) entry which is preliminary data.</text>
</comment>
<dbReference type="AlphaFoldDB" id="A0AAE1L1U1"/>
<name>A0AAE1L1U1_PETCI</name>